<proteinExistence type="predicted"/>
<evidence type="ECO:0000313" key="1">
    <source>
        <dbReference type="EMBL" id="NKY19959.1"/>
    </source>
</evidence>
<sequence length="65" mass="7235">MEDELWQAKDCQRETGIPEGTWRYYAHVGTGPASFKLGKRRVWRKSVVLAWIAEAEAASNPSGAA</sequence>
<gene>
    <name evidence="1" type="ORF">HF999_16475</name>
</gene>
<dbReference type="Proteomes" id="UP000582646">
    <property type="component" value="Unassembled WGS sequence"/>
</dbReference>
<dbReference type="RefSeq" id="WP_168546936.1">
    <property type="nucleotide sequence ID" value="NZ_BAAAKS010000018.1"/>
</dbReference>
<dbReference type="EMBL" id="JAAXOQ010000024">
    <property type="protein sequence ID" value="NKY19959.1"/>
    <property type="molecule type" value="Genomic_DNA"/>
</dbReference>
<accession>A0A846X6N0</accession>
<protein>
    <submittedName>
        <fullName evidence="1">DNA-binding protein</fullName>
    </submittedName>
</protein>
<dbReference type="AlphaFoldDB" id="A0A846X6N0"/>
<name>A0A846X6N0_9ACTN</name>
<organism evidence="1 2">
    <name type="scientific">Tsukamurella spumae</name>
    <dbReference type="NCBI Taxonomy" id="44753"/>
    <lineage>
        <taxon>Bacteria</taxon>
        <taxon>Bacillati</taxon>
        <taxon>Actinomycetota</taxon>
        <taxon>Actinomycetes</taxon>
        <taxon>Mycobacteriales</taxon>
        <taxon>Tsukamurellaceae</taxon>
        <taxon>Tsukamurella</taxon>
    </lineage>
</organism>
<dbReference type="GO" id="GO:0003677">
    <property type="term" value="F:DNA binding"/>
    <property type="evidence" value="ECO:0007669"/>
    <property type="project" value="UniProtKB-KW"/>
</dbReference>
<keyword evidence="2" id="KW-1185">Reference proteome</keyword>
<reference evidence="1 2" key="1">
    <citation type="submission" date="2020-04" db="EMBL/GenBank/DDBJ databases">
        <title>MicrobeNet Type strains.</title>
        <authorList>
            <person name="Nicholson A.C."/>
        </authorList>
    </citation>
    <scope>NUCLEOTIDE SEQUENCE [LARGE SCALE GENOMIC DNA]</scope>
    <source>
        <strain evidence="1 2">DSM 44113</strain>
    </source>
</reference>
<keyword evidence="1" id="KW-0238">DNA-binding</keyword>
<evidence type="ECO:0000313" key="2">
    <source>
        <dbReference type="Proteomes" id="UP000582646"/>
    </source>
</evidence>
<comment type="caution">
    <text evidence="1">The sequence shown here is derived from an EMBL/GenBank/DDBJ whole genome shotgun (WGS) entry which is preliminary data.</text>
</comment>